<dbReference type="GO" id="GO:0071914">
    <property type="term" value="C:prominosome"/>
    <property type="evidence" value="ECO:0007669"/>
    <property type="project" value="TreeGrafter"/>
</dbReference>
<comment type="subcellular location">
    <subcellularLocation>
        <location evidence="1">Cell projection</location>
        <location evidence="1">Microvillus membrane</location>
        <topology evidence="1">Multi-pass membrane protein</topology>
    </subcellularLocation>
</comment>
<name>A0A401THY2_CHIPU</name>
<proteinExistence type="inferred from homology"/>
<comment type="similarity">
    <text evidence="2">Belongs to the prominin family.</text>
</comment>
<evidence type="ECO:0000256" key="7">
    <source>
        <dbReference type="SAM" id="MobiDB-lite"/>
    </source>
</evidence>
<feature type="region of interest" description="Disordered" evidence="7">
    <location>
        <begin position="64"/>
        <end position="91"/>
    </location>
</feature>
<dbReference type="InterPro" id="IPR008795">
    <property type="entry name" value="Prominin"/>
</dbReference>
<dbReference type="PANTHER" id="PTHR22730:SF6">
    <property type="entry name" value="PROMININ-2"/>
    <property type="match status" value="1"/>
</dbReference>
<evidence type="ECO:0000256" key="4">
    <source>
        <dbReference type="ARBA" id="ARBA00022989"/>
    </source>
</evidence>
<evidence type="ECO:0000256" key="6">
    <source>
        <dbReference type="ARBA" id="ARBA00023180"/>
    </source>
</evidence>
<accession>A0A401THY2</accession>
<evidence type="ECO:0000313" key="8">
    <source>
        <dbReference type="EMBL" id="GCC42223.1"/>
    </source>
</evidence>
<comment type="caution">
    <text evidence="8">The sequence shown here is derived from an EMBL/GenBank/DDBJ whole genome shotgun (WGS) entry which is preliminary data.</text>
</comment>
<feature type="non-terminal residue" evidence="8">
    <location>
        <position position="91"/>
    </location>
</feature>
<protein>
    <submittedName>
        <fullName evidence="8">Uncharacterized protein</fullName>
    </submittedName>
</protein>
<keyword evidence="4" id="KW-1133">Transmembrane helix</keyword>
<sequence length="91" mass="10282">MFPRPVTQCLTNKVQQYLNQYLNWVRDTIINDLLSCRPAAILLDNARIISCDYITDPWVSEQGGTPVWEAPPSQSRLSESPEAFLSRPGMG</sequence>
<evidence type="ECO:0000256" key="2">
    <source>
        <dbReference type="ARBA" id="ARBA00006058"/>
    </source>
</evidence>
<gene>
    <name evidence="8" type="ORF">chiPu_0026391</name>
</gene>
<dbReference type="GO" id="GO:0031528">
    <property type="term" value="C:microvillus membrane"/>
    <property type="evidence" value="ECO:0007669"/>
    <property type="project" value="UniProtKB-SubCell"/>
</dbReference>
<organism evidence="8 9">
    <name type="scientific">Chiloscyllium punctatum</name>
    <name type="common">Brownbanded bambooshark</name>
    <name type="synonym">Hemiscyllium punctatum</name>
    <dbReference type="NCBI Taxonomy" id="137246"/>
    <lineage>
        <taxon>Eukaryota</taxon>
        <taxon>Metazoa</taxon>
        <taxon>Chordata</taxon>
        <taxon>Craniata</taxon>
        <taxon>Vertebrata</taxon>
        <taxon>Chondrichthyes</taxon>
        <taxon>Elasmobranchii</taxon>
        <taxon>Galeomorphii</taxon>
        <taxon>Galeoidea</taxon>
        <taxon>Orectolobiformes</taxon>
        <taxon>Hemiscylliidae</taxon>
        <taxon>Chiloscyllium</taxon>
    </lineage>
</organism>
<evidence type="ECO:0000256" key="3">
    <source>
        <dbReference type="ARBA" id="ARBA00022692"/>
    </source>
</evidence>
<reference evidence="8 9" key="1">
    <citation type="journal article" date="2018" name="Nat. Ecol. Evol.">
        <title>Shark genomes provide insights into elasmobranch evolution and the origin of vertebrates.</title>
        <authorList>
            <person name="Hara Y"/>
            <person name="Yamaguchi K"/>
            <person name="Onimaru K"/>
            <person name="Kadota M"/>
            <person name="Koyanagi M"/>
            <person name="Keeley SD"/>
            <person name="Tatsumi K"/>
            <person name="Tanaka K"/>
            <person name="Motone F"/>
            <person name="Kageyama Y"/>
            <person name="Nozu R"/>
            <person name="Adachi N"/>
            <person name="Nishimura O"/>
            <person name="Nakagawa R"/>
            <person name="Tanegashima C"/>
            <person name="Kiyatake I"/>
            <person name="Matsumoto R"/>
            <person name="Murakumo K"/>
            <person name="Nishida K"/>
            <person name="Terakita A"/>
            <person name="Kuratani S"/>
            <person name="Sato K"/>
            <person name="Hyodo S Kuraku.S."/>
        </authorList>
    </citation>
    <scope>NUCLEOTIDE SEQUENCE [LARGE SCALE GENOMIC DNA]</scope>
</reference>
<dbReference type="GO" id="GO:0015485">
    <property type="term" value="F:cholesterol binding"/>
    <property type="evidence" value="ECO:0007669"/>
    <property type="project" value="TreeGrafter"/>
</dbReference>
<keyword evidence="3" id="KW-0812">Transmembrane</keyword>
<keyword evidence="6" id="KW-0325">Glycoprotein</keyword>
<dbReference type="GO" id="GO:0009986">
    <property type="term" value="C:cell surface"/>
    <property type="evidence" value="ECO:0007669"/>
    <property type="project" value="TreeGrafter"/>
</dbReference>
<dbReference type="Pfam" id="PF05478">
    <property type="entry name" value="Prominin"/>
    <property type="match status" value="1"/>
</dbReference>
<keyword evidence="5" id="KW-0472">Membrane</keyword>
<dbReference type="EMBL" id="BEZZ01078319">
    <property type="protein sequence ID" value="GCC42223.1"/>
    <property type="molecule type" value="Genomic_DNA"/>
</dbReference>
<dbReference type="OrthoDB" id="6229420at2759"/>
<evidence type="ECO:0000256" key="5">
    <source>
        <dbReference type="ARBA" id="ARBA00023136"/>
    </source>
</evidence>
<dbReference type="GO" id="GO:0016324">
    <property type="term" value="C:apical plasma membrane"/>
    <property type="evidence" value="ECO:0007669"/>
    <property type="project" value="TreeGrafter"/>
</dbReference>
<dbReference type="PANTHER" id="PTHR22730">
    <property type="entry name" value="PROMININ PROM PROTEIN"/>
    <property type="match status" value="1"/>
</dbReference>
<dbReference type="Proteomes" id="UP000287033">
    <property type="component" value="Unassembled WGS sequence"/>
</dbReference>
<dbReference type="GO" id="GO:0005929">
    <property type="term" value="C:cilium"/>
    <property type="evidence" value="ECO:0007669"/>
    <property type="project" value="TreeGrafter"/>
</dbReference>
<dbReference type="AlphaFoldDB" id="A0A401THY2"/>
<evidence type="ECO:0000256" key="1">
    <source>
        <dbReference type="ARBA" id="ARBA00004475"/>
    </source>
</evidence>
<keyword evidence="9" id="KW-1185">Reference proteome</keyword>
<evidence type="ECO:0000313" key="9">
    <source>
        <dbReference type="Proteomes" id="UP000287033"/>
    </source>
</evidence>